<dbReference type="RefSeq" id="WP_121698244.1">
    <property type="nucleotide sequence ID" value="NZ_JBCLPP010000004.1"/>
</dbReference>
<comment type="caution">
    <text evidence="1">The sequence shown here is derived from an EMBL/GenBank/DDBJ whole genome shotgun (WGS) entry which is preliminary data.</text>
</comment>
<protein>
    <submittedName>
        <fullName evidence="1">Uncharacterized protein</fullName>
    </submittedName>
</protein>
<evidence type="ECO:0000313" key="2">
    <source>
        <dbReference type="Proteomes" id="UP001565200"/>
    </source>
</evidence>
<organism evidence="1 2">
    <name type="scientific">Heminiphilus faecis</name>
    <dbReference type="NCBI Taxonomy" id="2601703"/>
    <lineage>
        <taxon>Bacteria</taxon>
        <taxon>Pseudomonadati</taxon>
        <taxon>Bacteroidota</taxon>
        <taxon>Bacteroidia</taxon>
        <taxon>Bacteroidales</taxon>
        <taxon>Muribaculaceae</taxon>
        <taxon>Heminiphilus</taxon>
    </lineage>
</organism>
<sequence>MSGEELNPIQLIHKYLHELELLRDKALTARRKLVEQYHYDVIHDYRITIFEQIDRLLIYHNTNIVLFIRYVMHPQYVSDLFNTSEQDSKRIAIDYLQRTKHSLIIFVQSVIESYYRAFCTSLAFKTPHKFTKVYESLFNHFNISTDSEWSKAHKMLAKIRNTLHNNGIHTMPDETIYYHEKEYIFAHNMPHHAAGYDTIIYMISDLIDFSHQIGSESSNIKLIKNNGCVDYFNLPY</sequence>
<proteinExistence type="predicted"/>
<accession>A0ABV4CV08</accession>
<keyword evidence="2" id="KW-1185">Reference proteome</keyword>
<gene>
    <name evidence="1" type="ORF">AAK873_01930</name>
</gene>
<dbReference type="Proteomes" id="UP001565200">
    <property type="component" value="Unassembled WGS sequence"/>
</dbReference>
<reference evidence="1 2" key="1">
    <citation type="submission" date="2024-03" db="EMBL/GenBank/DDBJ databases">
        <title>Mouse gut bacterial collection (mGBC) of GemPharmatech.</title>
        <authorList>
            <person name="He Y."/>
            <person name="Dong L."/>
            <person name="Wu D."/>
            <person name="Gao X."/>
            <person name="Lin Z."/>
        </authorList>
    </citation>
    <scope>NUCLEOTIDE SEQUENCE [LARGE SCALE GENOMIC DNA]</scope>
    <source>
        <strain evidence="1 2">54-13</strain>
    </source>
</reference>
<name>A0ABV4CV08_9BACT</name>
<evidence type="ECO:0000313" key="1">
    <source>
        <dbReference type="EMBL" id="MEY8244375.1"/>
    </source>
</evidence>
<dbReference type="EMBL" id="JBCLPP010000004">
    <property type="protein sequence ID" value="MEY8244375.1"/>
    <property type="molecule type" value="Genomic_DNA"/>
</dbReference>